<accession>A0A381MY23</accession>
<dbReference type="GO" id="GO:0015940">
    <property type="term" value="P:pantothenate biosynthetic process"/>
    <property type="evidence" value="ECO:0007669"/>
    <property type="project" value="InterPro"/>
</dbReference>
<evidence type="ECO:0000256" key="5">
    <source>
        <dbReference type="ARBA" id="ARBA00032024"/>
    </source>
</evidence>
<dbReference type="InterPro" id="IPR008927">
    <property type="entry name" value="6-PGluconate_DH-like_C_sf"/>
</dbReference>
<dbReference type="GO" id="GO:0050661">
    <property type="term" value="F:NADP binding"/>
    <property type="evidence" value="ECO:0007669"/>
    <property type="project" value="TreeGrafter"/>
</dbReference>
<dbReference type="Pfam" id="PF08546">
    <property type="entry name" value="ApbA_C"/>
    <property type="match status" value="1"/>
</dbReference>
<organism evidence="8">
    <name type="scientific">marine metagenome</name>
    <dbReference type="NCBI Taxonomy" id="408172"/>
    <lineage>
        <taxon>unclassified sequences</taxon>
        <taxon>metagenomes</taxon>
        <taxon>ecological metagenomes</taxon>
    </lineage>
</organism>
<dbReference type="Gene3D" id="3.40.50.720">
    <property type="entry name" value="NAD(P)-binding Rossmann-like Domain"/>
    <property type="match status" value="1"/>
</dbReference>
<name>A0A381MY23_9ZZZZ</name>
<evidence type="ECO:0000259" key="7">
    <source>
        <dbReference type="Pfam" id="PF08546"/>
    </source>
</evidence>
<keyword evidence="3" id="KW-0521">NADP</keyword>
<protein>
    <recommendedName>
        <fullName evidence="2">2-dehydropantoate 2-reductase</fullName>
        <ecNumber evidence="2">1.1.1.169</ecNumber>
    </recommendedName>
    <alternativeName>
        <fullName evidence="5">Ketopantoate reductase</fullName>
    </alternativeName>
</protein>
<dbReference type="EMBL" id="UINC01000006">
    <property type="protein sequence ID" value="SUZ47242.1"/>
    <property type="molecule type" value="Genomic_DNA"/>
</dbReference>
<evidence type="ECO:0000256" key="3">
    <source>
        <dbReference type="ARBA" id="ARBA00022857"/>
    </source>
</evidence>
<dbReference type="PANTHER" id="PTHR43765:SF2">
    <property type="entry name" value="2-DEHYDROPANTOATE 2-REDUCTASE"/>
    <property type="match status" value="1"/>
</dbReference>
<proteinExistence type="inferred from homology"/>
<dbReference type="AlphaFoldDB" id="A0A381MY23"/>
<evidence type="ECO:0000256" key="1">
    <source>
        <dbReference type="ARBA" id="ARBA00007870"/>
    </source>
</evidence>
<dbReference type="GO" id="GO:0005737">
    <property type="term" value="C:cytoplasm"/>
    <property type="evidence" value="ECO:0007669"/>
    <property type="project" value="TreeGrafter"/>
</dbReference>
<evidence type="ECO:0000259" key="6">
    <source>
        <dbReference type="Pfam" id="PF02558"/>
    </source>
</evidence>
<dbReference type="NCBIfam" id="TIGR00745">
    <property type="entry name" value="apbA_panE"/>
    <property type="match status" value="1"/>
</dbReference>
<dbReference type="InterPro" id="IPR013332">
    <property type="entry name" value="KPR_N"/>
</dbReference>
<dbReference type="GO" id="GO:0008677">
    <property type="term" value="F:2-dehydropantoate 2-reductase activity"/>
    <property type="evidence" value="ECO:0007669"/>
    <property type="project" value="UniProtKB-EC"/>
</dbReference>
<evidence type="ECO:0000256" key="4">
    <source>
        <dbReference type="ARBA" id="ARBA00023002"/>
    </source>
</evidence>
<gene>
    <name evidence="8" type="ORF">METZ01_LOCUS96</name>
</gene>
<feature type="domain" description="Ketopantoate reductase C-terminal" evidence="7">
    <location>
        <begin position="188"/>
        <end position="327"/>
    </location>
</feature>
<dbReference type="SUPFAM" id="SSF48179">
    <property type="entry name" value="6-phosphogluconate dehydrogenase C-terminal domain-like"/>
    <property type="match status" value="1"/>
</dbReference>
<dbReference type="EC" id="1.1.1.169" evidence="2"/>
<keyword evidence="4" id="KW-0560">Oxidoreductase</keyword>
<dbReference type="PANTHER" id="PTHR43765">
    <property type="entry name" value="2-DEHYDROPANTOATE 2-REDUCTASE-RELATED"/>
    <property type="match status" value="1"/>
</dbReference>
<evidence type="ECO:0000256" key="2">
    <source>
        <dbReference type="ARBA" id="ARBA00013014"/>
    </source>
</evidence>
<feature type="domain" description="Ketopantoate reductase N-terminal" evidence="6">
    <location>
        <begin position="6"/>
        <end position="146"/>
    </location>
</feature>
<reference evidence="8" key="1">
    <citation type="submission" date="2018-05" db="EMBL/GenBank/DDBJ databases">
        <authorList>
            <person name="Lanie J.A."/>
            <person name="Ng W.-L."/>
            <person name="Kazmierczak K.M."/>
            <person name="Andrzejewski T.M."/>
            <person name="Davidsen T.M."/>
            <person name="Wayne K.J."/>
            <person name="Tettelin H."/>
            <person name="Glass J.I."/>
            <person name="Rusch D."/>
            <person name="Podicherti R."/>
            <person name="Tsui H.-C.T."/>
            <person name="Winkler M.E."/>
        </authorList>
    </citation>
    <scope>NUCLEOTIDE SEQUENCE</scope>
</reference>
<dbReference type="InterPro" id="IPR036291">
    <property type="entry name" value="NAD(P)-bd_dom_sf"/>
</dbReference>
<dbReference type="InterPro" id="IPR050838">
    <property type="entry name" value="Ketopantoate_reductase"/>
</dbReference>
<dbReference type="SUPFAM" id="SSF51735">
    <property type="entry name" value="NAD(P)-binding Rossmann-fold domains"/>
    <property type="match status" value="1"/>
</dbReference>
<sequence length="350" mass="37732">MGKKMAVVGAGAAGSYIGAFLTREGHDLVLIDMWGEHVEKMNADGIEVSGSQGPFNVPVRAHHFSDASQLKDKYDIIFFAMKSYDTVWAAHFAKNLLASNGVLVSNQNCMNDLTLASIVGFDREIGCVMSGITVGLWEAGHVNRGGQPGRDRGHDVFRVGELYGRITPRAEEIAGLLSCIDGSKATSNIWGERWSKLTTNASSNPITAMTGLGSNGAAELPEARRLQIEISKESCRVALAQNFDVEPIKGITADVWSRANEGDIYEELDEKFLPTPGANDWKSSMSQDVTKGRKTEVTLMNGYISEQGVLAGIPTPVNTAITSVVDEIDQGTRQANVVNIKEVLTRAGIT</sequence>
<dbReference type="InterPro" id="IPR013752">
    <property type="entry name" value="KPA_reductase"/>
</dbReference>
<dbReference type="InterPro" id="IPR013328">
    <property type="entry name" value="6PGD_dom2"/>
</dbReference>
<dbReference type="InterPro" id="IPR003710">
    <property type="entry name" value="ApbA"/>
</dbReference>
<comment type="similarity">
    <text evidence="1">Belongs to the ketopantoate reductase family.</text>
</comment>
<evidence type="ECO:0000313" key="8">
    <source>
        <dbReference type="EMBL" id="SUZ47242.1"/>
    </source>
</evidence>
<dbReference type="Gene3D" id="1.10.1040.10">
    <property type="entry name" value="N-(1-d-carboxylethyl)-l-norvaline Dehydrogenase, domain 2"/>
    <property type="match status" value="1"/>
</dbReference>
<dbReference type="Pfam" id="PF02558">
    <property type="entry name" value="ApbA"/>
    <property type="match status" value="1"/>
</dbReference>